<protein>
    <submittedName>
        <fullName evidence="4">Uncharacterized protein</fullName>
    </submittedName>
</protein>
<proteinExistence type="predicted"/>
<dbReference type="PANTHER" id="PTHR10775:SF182">
    <property type="entry name" value="TRANSPOSON, EN_SPM-LIKE, TRANSPOSASE-ASSOCIATED DOMAIN PROTEIN-RELATED"/>
    <property type="match status" value="1"/>
</dbReference>
<evidence type="ECO:0000313" key="5">
    <source>
        <dbReference type="Proteomes" id="UP001231189"/>
    </source>
</evidence>
<evidence type="ECO:0000313" key="4">
    <source>
        <dbReference type="EMBL" id="KAK1613856.1"/>
    </source>
</evidence>
<reference evidence="4" key="1">
    <citation type="submission" date="2023-07" db="EMBL/GenBank/DDBJ databases">
        <title>A chromosome-level genome assembly of Lolium multiflorum.</title>
        <authorList>
            <person name="Chen Y."/>
            <person name="Copetti D."/>
            <person name="Kolliker R."/>
            <person name="Studer B."/>
        </authorList>
    </citation>
    <scope>NUCLEOTIDE SEQUENCE</scope>
    <source>
        <strain evidence="4">02402/16</strain>
        <tissue evidence="4">Leaf</tissue>
    </source>
</reference>
<dbReference type="SUPFAM" id="SSF54001">
    <property type="entry name" value="Cysteine proteinases"/>
    <property type="match status" value="1"/>
</dbReference>
<feature type="coiled-coil region" evidence="1">
    <location>
        <begin position="188"/>
        <end position="219"/>
    </location>
</feature>
<dbReference type="Pfam" id="PF02992">
    <property type="entry name" value="Transposase_21"/>
    <property type="match status" value="1"/>
</dbReference>
<feature type="region of interest" description="Disordered" evidence="2">
    <location>
        <begin position="134"/>
        <end position="153"/>
    </location>
</feature>
<keyword evidence="3" id="KW-0472">Membrane</keyword>
<dbReference type="PANTHER" id="PTHR10775">
    <property type="entry name" value="OS08G0208400 PROTEIN"/>
    <property type="match status" value="1"/>
</dbReference>
<organism evidence="4 5">
    <name type="scientific">Lolium multiflorum</name>
    <name type="common">Italian ryegrass</name>
    <name type="synonym">Lolium perenne subsp. multiflorum</name>
    <dbReference type="NCBI Taxonomy" id="4521"/>
    <lineage>
        <taxon>Eukaryota</taxon>
        <taxon>Viridiplantae</taxon>
        <taxon>Streptophyta</taxon>
        <taxon>Embryophyta</taxon>
        <taxon>Tracheophyta</taxon>
        <taxon>Spermatophyta</taxon>
        <taxon>Magnoliopsida</taxon>
        <taxon>Liliopsida</taxon>
        <taxon>Poales</taxon>
        <taxon>Poaceae</taxon>
        <taxon>BOP clade</taxon>
        <taxon>Pooideae</taxon>
        <taxon>Poodae</taxon>
        <taxon>Poeae</taxon>
        <taxon>Poeae Chloroplast Group 2 (Poeae type)</taxon>
        <taxon>Loliodinae</taxon>
        <taxon>Loliinae</taxon>
        <taxon>Lolium</taxon>
    </lineage>
</organism>
<comment type="caution">
    <text evidence="4">The sequence shown here is derived from an EMBL/GenBank/DDBJ whole genome shotgun (WGS) entry which is preliminary data.</text>
</comment>
<evidence type="ECO:0000256" key="2">
    <source>
        <dbReference type="SAM" id="MobiDB-lite"/>
    </source>
</evidence>
<dbReference type="InterPro" id="IPR004242">
    <property type="entry name" value="Transposase_21"/>
</dbReference>
<dbReference type="Proteomes" id="UP001231189">
    <property type="component" value="Unassembled WGS sequence"/>
</dbReference>
<name>A0AAD8R4E0_LOLMU</name>
<sequence length="682" mass="78383">MKPGETCTIDVVDEATGRPLEPSKNATKFVSQCGAVVRDNVSITVQEWNEPKKARVGFTFVDKREKKIASTSLWNISFYLRNTANTMRRARRQQVHPTVVWWHDLVAVAVTAVAVTVAVVLHLIHLIHVSRRAAPSSSGGDRHRYRQSTSGEEAAVAAQHEKWKEECKKKREGEPKPVFSDEQKKWAMQALEFKRNKELAEKKALEDEAEKKLERGKEVAQLGNKLFNLRDLDKSIISCYVLMKKREMRIRNIHDVGFIDPHIVNSHVLEHHPADVEDDLWRFIRKQQQKSDILFPYHFGFHWILMAIMVIKMSESVVMRYLKHAIIDMYENNLTEGHLPTNGFMHGHTQWMSDDGAEVNGATTIGGNGRQEGGHHDIDDDEEFVAQDNADQYHDEQNVEDADNNLDDDEEVPLASVMRDPHLQDLLLEKTKGAKWKSKLEQLEIDSNTPLYDSGHGLEESRLRVALDVLQMKAKHGWMDTSIDDILEYVKDLVPAGNTCPGSLAEAKRITCPLDLPHEKYHACINDCIMYRKEHVDKTKCPVCDVERYKKGKKKAPQKFVWYFPLARQRFYADRKEAKLMRWHAERKEAVLNDVERIEHPVLTHPSDASQWKALDNEFGSFGADPRNIRLGASTDGFNPFGNQSSTHSTWPVFVWIYNLPPWLCMKRKYSQETISTCISNY</sequence>
<dbReference type="AlphaFoldDB" id="A0AAD8R4E0"/>
<evidence type="ECO:0000256" key="3">
    <source>
        <dbReference type="SAM" id="Phobius"/>
    </source>
</evidence>
<gene>
    <name evidence="4" type="ORF">QYE76_019373</name>
</gene>
<dbReference type="InterPro" id="IPR038765">
    <property type="entry name" value="Papain-like_cys_pep_sf"/>
</dbReference>
<feature type="transmembrane region" description="Helical" evidence="3">
    <location>
        <begin position="105"/>
        <end position="127"/>
    </location>
</feature>
<keyword evidence="5" id="KW-1185">Reference proteome</keyword>
<keyword evidence="3" id="KW-0812">Transmembrane</keyword>
<accession>A0AAD8R4E0</accession>
<keyword evidence="1" id="KW-0175">Coiled coil</keyword>
<keyword evidence="3" id="KW-1133">Transmembrane helix</keyword>
<evidence type="ECO:0000256" key="1">
    <source>
        <dbReference type="SAM" id="Coils"/>
    </source>
</evidence>
<dbReference type="EMBL" id="JAUUTY010000006">
    <property type="protein sequence ID" value="KAK1613856.1"/>
    <property type="molecule type" value="Genomic_DNA"/>
</dbReference>